<protein>
    <submittedName>
        <fullName evidence="6">Alpha/beta-hydrolase</fullName>
    </submittedName>
</protein>
<gene>
    <name evidence="6" type="ORF">BDN70DRAFT_238749</name>
</gene>
<dbReference type="PANTHER" id="PTHR48081">
    <property type="entry name" value="AB HYDROLASE SUPERFAMILY PROTEIN C4A8.06C"/>
    <property type="match status" value="1"/>
</dbReference>
<name>A0A9P5ZDF5_9AGAR</name>
<dbReference type="AlphaFoldDB" id="A0A9P5ZDF5"/>
<keyword evidence="7" id="KW-1185">Reference proteome</keyword>
<sequence length="404" mass="44540">MAYAYRKQPIKALYLLFQLIALVVVRFPLWFVVNIPKSSRPRKSWSLKRAFMVNTLRKVMDMSAQAGSPVPTPDHTAISKGFGVKGVWVEPANELVTGDLKKWAEFADVTSVRIPGYWIHKRGTNIRTAAPAQPGEKVILQFHGGAYIRLSAHPRDPTANIAKGYVKEIESIQRVFSLEYRLASGAPFKPANPFPTQLIDALAGYNYLVNVIGFAPKNIFISGDSAGGNLAHALTRYLTEYQDSTEVKFPGPPGGLILLSPWIDLGTTNESLPDGSATKFIGTDYIGDRNGDALYAKAAFSGPHGLGMLETNPYISPGSLDPGLVVDFKKFPPTIIVAGGAEVLYDSIITLKERMARDLGDKLRYFEAPDGVHDFLIFGWHEPERTNALREINKWMQSFGVEKA</sequence>
<keyword evidence="4" id="KW-0472">Membrane</keyword>
<dbReference type="Proteomes" id="UP000807469">
    <property type="component" value="Unassembled WGS sequence"/>
</dbReference>
<dbReference type="EMBL" id="MU155131">
    <property type="protein sequence ID" value="KAF9486222.1"/>
    <property type="molecule type" value="Genomic_DNA"/>
</dbReference>
<evidence type="ECO:0000313" key="7">
    <source>
        <dbReference type="Proteomes" id="UP000807469"/>
    </source>
</evidence>
<feature type="domain" description="Alpha/beta hydrolase fold-3" evidence="5">
    <location>
        <begin position="139"/>
        <end position="376"/>
    </location>
</feature>
<comment type="similarity">
    <text evidence="1">Belongs to the 'GDXG' lipolytic enzyme family.</text>
</comment>
<dbReference type="Pfam" id="PF07859">
    <property type="entry name" value="Abhydrolase_3"/>
    <property type="match status" value="1"/>
</dbReference>
<reference evidence="6" key="1">
    <citation type="submission" date="2020-11" db="EMBL/GenBank/DDBJ databases">
        <authorList>
            <consortium name="DOE Joint Genome Institute"/>
            <person name="Ahrendt S."/>
            <person name="Riley R."/>
            <person name="Andreopoulos W."/>
            <person name="Labutti K."/>
            <person name="Pangilinan J."/>
            <person name="Ruiz-Duenas F.J."/>
            <person name="Barrasa J.M."/>
            <person name="Sanchez-Garcia M."/>
            <person name="Camarero S."/>
            <person name="Miyauchi S."/>
            <person name="Serrano A."/>
            <person name="Linde D."/>
            <person name="Babiker R."/>
            <person name="Drula E."/>
            <person name="Ayuso-Fernandez I."/>
            <person name="Pacheco R."/>
            <person name="Padilla G."/>
            <person name="Ferreira P."/>
            <person name="Barriuso J."/>
            <person name="Kellner H."/>
            <person name="Castanera R."/>
            <person name="Alfaro M."/>
            <person name="Ramirez L."/>
            <person name="Pisabarro A.G."/>
            <person name="Kuo A."/>
            <person name="Tritt A."/>
            <person name="Lipzen A."/>
            <person name="He G."/>
            <person name="Yan M."/>
            <person name="Ng V."/>
            <person name="Cullen D."/>
            <person name="Martin F."/>
            <person name="Rosso M.-N."/>
            <person name="Henrissat B."/>
            <person name="Hibbett D."/>
            <person name="Martinez A.T."/>
            <person name="Grigoriev I.V."/>
        </authorList>
    </citation>
    <scope>NUCLEOTIDE SEQUENCE</scope>
    <source>
        <strain evidence="6">CIRM-BRFM 674</strain>
    </source>
</reference>
<comment type="caution">
    <text evidence="6">The sequence shown here is derived from an EMBL/GenBank/DDBJ whole genome shotgun (WGS) entry which is preliminary data.</text>
</comment>
<dbReference type="OrthoDB" id="2152029at2759"/>
<dbReference type="InterPro" id="IPR029058">
    <property type="entry name" value="AB_hydrolase_fold"/>
</dbReference>
<dbReference type="InterPro" id="IPR013094">
    <property type="entry name" value="AB_hydrolase_3"/>
</dbReference>
<dbReference type="Gene3D" id="3.40.50.1820">
    <property type="entry name" value="alpha/beta hydrolase"/>
    <property type="match status" value="1"/>
</dbReference>
<evidence type="ECO:0000256" key="2">
    <source>
        <dbReference type="ARBA" id="ARBA00022801"/>
    </source>
</evidence>
<evidence type="ECO:0000256" key="3">
    <source>
        <dbReference type="PROSITE-ProRule" id="PRU10038"/>
    </source>
</evidence>
<keyword evidence="4" id="KW-0812">Transmembrane</keyword>
<evidence type="ECO:0000256" key="4">
    <source>
        <dbReference type="SAM" id="Phobius"/>
    </source>
</evidence>
<dbReference type="PROSITE" id="PS01174">
    <property type="entry name" value="LIPASE_GDXG_SER"/>
    <property type="match status" value="1"/>
</dbReference>
<dbReference type="InterPro" id="IPR033140">
    <property type="entry name" value="Lipase_GDXG_put_SER_AS"/>
</dbReference>
<feature type="active site" evidence="3">
    <location>
        <position position="225"/>
    </location>
</feature>
<dbReference type="PANTHER" id="PTHR48081:SF26">
    <property type="entry name" value="ALPHA_BETA HYDROLASE FOLD-3 DOMAIN-CONTAINING PROTEIN"/>
    <property type="match status" value="1"/>
</dbReference>
<keyword evidence="2" id="KW-0378">Hydrolase</keyword>
<evidence type="ECO:0000256" key="1">
    <source>
        <dbReference type="ARBA" id="ARBA00010515"/>
    </source>
</evidence>
<organism evidence="6 7">
    <name type="scientific">Pholiota conissans</name>
    <dbReference type="NCBI Taxonomy" id="109636"/>
    <lineage>
        <taxon>Eukaryota</taxon>
        <taxon>Fungi</taxon>
        <taxon>Dikarya</taxon>
        <taxon>Basidiomycota</taxon>
        <taxon>Agaricomycotina</taxon>
        <taxon>Agaricomycetes</taxon>
        <taxon>Agaricomycetidae</taxon>
        <taxon>Agaricales</taxon>
        <taxon>Agaricineae</taxon>
        <taxon>Strophariaceae</taxon>
        <taxon>Pholiota</taxon>
    </lineage>
</organism>
<evidence type="ECO:0000259" key="5">
    <source>
        <dbReference type="Pfam" id="PF07859"/>
    </source>
</evidence>
<dbReference type="SUPFAM" id="SSF53474">
    <property type="entry name" value="alpha/beta-Hydrolases"/>
    <property type="match status" value="1"/>
</dbReference>
<dbReference type="GO" id="GO:0016787">
    <property type="term" value="F:hydrolase activity"/>
    <property type="evidence" value="ECO:0007669"/>
    <property type="project" value="UniProtKB-KW"/>
</dbReference>
<proteinExistence type="inferred from homology"/>
<evidence type="ECO:0000313" key="6">
    <source>
        <dbReference type="EMBL" id="KAF9486222.1"/>
    </source>
</evidence>
<keyword evidence="4" id="KW-1133">Transmembrane helix</keyword>
<accession>A0A9P5ZDF5</accession>
<dbReference type="InterPro" id="IPR050300">
    <property type="entry name" value="GDXG_lipolytic_enzyme"/>
</dbReference>
<feature type="transmembrane region" description="Helical" evidence="4">
    <location>
        <begin position="12"/>
        <end position="33"/>
    </location>
</feature>